<dbReference type="AlphaFoldDB" id="A0A0G0BRC1"/>
<name>A0A0G0BRC1_9BACT</name>
<keyword evidence="1" id="KW-1133">Transmembrane helix</keyword>
<evidence type="ECO:0000313" key="2">
    <source>
        <dbReference type="EMBL" id="KKP66201.1"/>
    </source>
</evidence>
<evidence type="ECO:0000256" key="1">
    <source>
        <dbReference type="SAM" id="Phobius"/>
    </source>
</evidence>
<gene>
    <name evidence="2" type="ORF">UR64_C0011G0023</name>
</gene>
<keyword evidence="1" id="KW-0812">Transmembrane</keyword>
<feature type="transmembrane region" description="Helical" evidence="1">
    <location>
        <begin position="12"/>
        <end position="30"/>
    </location>
</feature>
<sequence>MEPTTNTNKTTIAIIIIVVIAIIIGAIVFLNSKNKAPINQEAPQVTNKVNTVVTEGESKEITEYIDSATTFDNESLLVEIEKEF</sequence>
<accession>A0A0G0BRC1</accession>
<dbReference type="EMBL" id="LBPY01000011">
    <property type="protein sequence ID" value="KKP66201.1"/>
    <property type="molecule type" value="Genomic_DNA"/>
</dbReference>
<keyword evidence="1" id="KW-0472">Membrane</keyword>
<evidence type="ECO:0000313" key="3">
    <source>
        <dbReference type="Proteomes" id="UP000034952"/>
    </source>
</evidence>
<dbReference type="Proteomes" id="UP000034952">
    <property type="component" value="Unassembled WGS sequence"/>
</dbReference>
<protein>
    <submittedName>
        <fullName evidence="2">Uncharacterized protein</fullName>
    </submittedName>
</protein>
<comment type="caution">
    <text evidence="2">The sequence shown here is derived from an EMBL/GenBank/DDBJ whole genome shotgun (WGS) entry which is preliminary data.</text>
</comment>
<reference evidence="2 3" key="1">
    <citation type="journal article" date="2015" name="Nature">
        <title>rRNA introns, odd ribosomes, and small enigmatic genomes across a large radiation of phyla.</title>
        <authorList>
            <person name="Brown C.T."/>
            <person name="Hug L.A."/>
            <person name="Thomas B.C."/>
            <person name="Sharon I."/>
            <person name="Castelle C.J."/>
            <person name="Singh A."/>
            <person name="Wilkins M.J."/>
            <person name="Williams K.H."/>
            <person name="Banfield J.F."/>
        </authorList>
    </citation>
    <scope>NUCLEOTIDE SEQUENCE [LARGE SCALE GENOMIC DNA]</scope>
</reference>
<proteinExistence type="predicted"/>
<organism evidence="2 3">
    <name type="scientific">Candidatus Nomurabacteria bacterium GW2011_GWE1_35_16</name>
    <dbReference type="NCBI Taxonomy" id="1618761"/>
    <lineage>
        <taxon>Bacteria</taxon>
        <taxon>Candidatus Nomuraibacteriota</taxon>
    </lineage>
</organism>